<dbReference type="CDD" id="cd00565">
    <property type="entry name" value="Ubl_ThiS"/>
    <property type="match status" value="1"/>
</dbReference>
<dbReference type="Proteomes" id="UP000078148">
    <property type="component" value="Chromosome"/>
</dbReference>
<dbReference type="NCBIfam" id="TIGR01683">
    <property type="entry name" value="thiS"/>
    <property type="match status" value="1"/>
</dbReference>
<dbReference type="InterPro" id="IPR012675">
    <property type="entry name" value="Beta-grasp_dom_sf"/>
</dbReference>
<reference evidence="2" key="1">
    <citation type="submission" date="2015-10" db="EMBL/GenBank/DDBJ databases">
        <title>Genome of Paenibacillus bovis sp. nov.</title>
        <authorList>
            <person name="Wu Z."/>
            <person name="Gao C."/>
            <person name="Liu Z."/>
            <person name="Zheng H."/>
        </authorList>
    </citation>
    <scope>NUCLEOTIDE SEQUENCE [LARGE SCALE GENOMIC DNA]</scope>
    <source>
        <strain evidence="2">BD3526</strain>
    </source>
</reference>
<evidence type="ECO:0000313" key="1">
    <source>
        <dbReference type="EMBL" id="ANF97211.1"/>
    </source>
</evidence>
<dbReference type="Gene3D" id="3.10.20.30">
    <property type="match status" value="1"/>
</dbReference>
<dbReference type="InterPro" id="IPR016155">
    <property type="entry name" value="Mopterin_synth/thiamin_S_b"/>
</dbReference>
<organism evidence="1 2">
    <name type="scientific">Paenibacillus bovis</name>
    <dbReference type="NCBI Taxonomy" id="1616788"/>
    <lineage>
        <taxon>Bacteria</taxon>
        <taxon>Bacillati</taxon>
        <taxon>Bacillota</taxon>
        <taxon>Bacilli</taxon>
        <taxon>Bacillales</taxon>
        <taxon>Paenibacillaceae</taxon>
        <taxon>Paenibacillus</taxon>
    </lineage>
</organism>
<reference evidence="1 2" key="2">
    <citation type="journal article" date="2016" name="Int. J. Syst. Evol. Microbiol.">
        <title>Paenibacillus bovis sp. nov., isolated from raw yak (Bos grunniens) milk.</title>
        <authorList>
            <person name="Gao C."/>
            <person name="Han J."/>
            <person name="Liu Z."/>
            <person name="Xu X."/>
            <person name="Hang F."/>
            <person name="Wu Z."/>
        </authorList>
    </citation>
    <scope>NUCLEOTIDE SEQUENCE [LARGE SCALE GENOMIC DNA]</scope>
    <source>
        <strain evidence="1 2">BD3526</strain>
    </source>
</reference>
<dbReference type="PANTHER" id="PTHR34472:SF1">
    <property type="entry name" value="SULFUR CARRIER PROTEIN THIS"/>
    <property type="match status" value="1"/>
</dbReference>
<gene>
    <name evidence="1" type="ORF">AR543_15195</name>
</gene>
<dbReference type="STRING" id="1616788.AR543_15195"/>
<dbReference type="EMBL" id="CP013023">
    <property type="protein sequence ID" value="ANF97211.1"/>
    <property type="molecule type" value="Genomic_DNA"/>
</dbReference>
<dbReference type="PANTHER" id="PTHR34472">
    <property type="entry name" value="SULFUR CARRIER PROTEIN THIS"/>
    <property type="match status" value="1"/>
</dbReference>
<name>A0A172ZHU7_9BACL</name>
<protein>
    <submittedName>
        <fullName evidence="1">Thiamine biosynthesis protein ThiS</fullName>
    </submittedName>
</protein>
<keyword evidence="2" id="KW-1185">Reference proteome</keyword>
<dbReference type="OrthoDB" id="9798559at2"/>
<dbReference type="RefSeq" id="WP_060535327.1">
    <property type="nucleotide sequence ID" value="NZ_CP013023.1"/>
</dbReference>
<dbReference type="SUPFAM" id="SSF54285">
    <property type="entry name" value="MoaD/ThiS"/>
    <property type="match status" value="1"/>
</dbReference>
<evidence type="ECO:0000313" key="2">
    <source>
        <dbReference type="Proteomes" id="UP000078148"/>
    </source>
</evidence>
<dbReference type="KEGG" id="pbv:AR543_15195"/>
<sequence length="67" mass="7358">MELTINGTSRTVSPDVQTIEQLLESLQLAGKRVIVEWNERILQKEEHGTTVIGNGDTLEIVHFVGGG</sequence>
<proteinExistence type="predicted"/>
<dbReference type="InterPro" id="IPR003749">
    <property type="entry name" value="ThiS/MoaD-like"/>
</dbReference>
<accession>A0A172ZHU7</accession>
<dbReference type="AlphaFoldDB" id="A0A172ZHU7"/>
<dbReference type="InterPro" id="IPR010035">
    <property type="entry name" value="Thi_S"/>
</dbReference>
<dbReference type="Pfam" id="PF02597">
    <property type="entry name" value="ThiS"/>
    <property type="match status" value="1"/>
</dbReference>